<feature type="compositionally biased region" description="Low complexity" evidence="1">
    <location>
        <begin position="345"/>
        <end position="359"/>
    </location>
</feature>
<feature type="region of interest" description="Disordered" evidence="1">
    <location>
        <begin position="512"/>
        <end position="552"/>
    </location>
</feature>
<reference evidence="2 3" key="1">
    <citation type="journal article" date="2012" name="PLoS Pathog.">
        <title>Diverse lifestyles and strategies of plant pathogenesis encoded in the genomes of eighteen Dothideomycetes fungi.</title>
        <authorList>
            <person name="Ohm R.A."/>
            <person name="Feau N."/>
            <person name="Henrissat B."/>
            <person name="Schoch C.L."/>
            <person name="Horwitz B.A."/>
            <person name="Barry K.W."/>
            <person name="Condon B.J."/>
            <person name="Copeland A.C."/>
            <person name="Dhillon B."/>
            <person name="Glaser F."/>
            <person name="Hesse C.N."/>
            <person name="Kosti I."/>
            <person name="LaButti K."/>
            <person name="Lindquist E.A."/>
            <person name="Lucas S."/>
            <person name="Salamov A.A."/>
            <person name="Bradshaw R.E."/>
            <person name="Ciuffetti L."/>
            <person name="Hamelin R.C."/>
            <person name="Kema G.H.J."/>
            <person name="Lawrence C."/>
            <person name="Scott J.A."/>
            <person name="Spatafora J.W."/>
            <person name="Turgeon B.G."/>
            <person name="de Wit P.J.G.M."/>
            <person name="Zhong S."/>
            <person name="Goodwin S.B."/>
            <person name="Grigoriev I.V."/>
        </authorList>
    </citation>
    <scope>NUCLEOTIDE SEQUENCE [LARGE SCALE GENOMIC DNA]</scope>
    <source>
        <strain evidence="2 3">SO2202</strain>
    </source>
</reference>
<dbReference type="EMBL" id="KB456262">
    <property type="protein sequence ID" value="EMF13976.1"/>
    <property type="molecule type" value="Genomic_DNA"/>
</dbReference>
<dbReference type="RefSeq" id="XP_016762097.1">
    <property type="nucleotide sequence ID" value="XM_016904550.1"/>
</dbReference>
<dbReference type="OrthoDB" id="3632500at2759"/>
<protein>
    <submittedName>
        <fullName evidence="2">Uncharacterized protein</fullName>
    </submittedName>
</protein>
<dbReference type="GeneID" id="27901687"/>
<keyword evidence="3" id="KW-1185">Reference proteome</keyword>
<accession>M3C111</accession>
<dbReference type="AlphaFoldDB" id="M3C111"/>
<proteinExistence type="predicted"/>
<evidence type="ECO:0000313" key="3">
    <source>
        <dbReference type="Proteomes" id="UP000016931"/>
    </source>
</evidence>
<organism evidence="2 3">
    <name type="scientific">Sphaerulina musiva (strain SO2202)</name>
    <name type="common">Poplar stem canker fungus</name>
    <name type="synonym">Septoria musiva</name>
    <dbReference type="NCBI Taxonomy" id="692275"/>
    <lineage>
        <taxon>Eukaryota</taxon>
        <taxon>Fungi</taxon>
        <taxon>Dikarya</taxon>
        <taxon>Ascomycota</taxon>
        <taxon>Pezizomycotina</taxon>
        <taxon>Dothideomycetes</taxon>
        <taxon>Dothideomycetidae</taxon>
        <taxon>Mycosphaerellales</taxon>
        <taxon>Mycosphaerellaceae</taxon>
        <taxon>Sphaerulina</taxon>
    </lineage>
</organism>
<evidence type="ECO:0000313" key="2">
    <source>
        <dbReference type="EMBL" id="EMF13976.1"/>
    </source>
</evidence>
<feature type="region of interest" description="Disordered" evidence="1">
    <location>
        <begin position="79"/>
        <end position="122"/>
    </location>
</feature>
<evidence type="ECO:0000256" key="1">
    <source>
        <dbReference type="SAM" id="MobiDB-lite"/>
    </source>
</evidence>
<feature type="region of interest" description="Disordered" evidence="1">
    <location>
        <begin position="331"/>
        <end position="375"/>
    </location>
</feature>
<dbReference type="Proteomes" id="UP000016931">
    <property type="component" value="Unassembled WGS sequence"/>
</dbReference>
<feature type="compositionally biased region" description="Basic and acidic residues" evidence="1">
    <location>
        <begin position="86"/>
        <end position="105"/>
    </location>
</feature>
<gene>
    <name evidence="2" type="ORF">SEPMUDRAFT_147849</name>
</gene>
<sequence length="552" mass="61014">MRSRQRIPRSSSVESLSDKFKSWNSSLSNLQLRASVALKPVQEGQEGLPTNNAFTKSTPTLIDCAQDSVIDLGEYRDGYTGGDLPLGERPEHSQRYGTGSRDRSRSRMRLSARGSTDSESSENEMLFLQRIEKTRNGHSAHAPAATLQPDRKRTMRHARSMSRMTMRTEKSLPPLPEVQAQSPVKKTFMESVRSTRYLRNMRSLPQIKPYVNPHESMDFKCVGSPSEAVSAVEHAFEEREMQSEKDELARSINLTRARMCDQRIEVLERSVLLDREASKAASEIDEFLSLPAGSTMTVDEVTGTAELVGPAGYSGLATGERWASLQYHGMGGGSDVDGSRKRFSRSASRPSSRQSNRPPSRQHESSQASHAKPVLKLNTKFASSPVGTLDNMFTAITGDRWRSIGMARTAVDRRWVVVLSGASSLISDNDDTRSIRSLLTPSSSVRTPWSRSKSRGMATRREPSTPASAFGMMMTPSYSDDDEEEEYGMPGTPSISVTPIFAPDGAGFLGARNMGERMPLARRNTRTGQRLETALSPSVREDDDCSPMTPML</sequence>
<name>M3C111_SPHMS</name>
<dbReference type="HOGENOM" id="CLU_493609_0_0_1"/>
<feature type="region of interest" description="Disordered" evidence="1">
    <location>
        <begin position="443"/>
        <end position="473"/>
    </location>
</feature>